<proteinExistence type="predicted"/>
<dbReference type="OrthoDB" id="3233388at2"/>
<dbReference type="Proteomes" id="UP000481327">
    <property type="component" value="Unassembled WGS sequence"/>
</dbReference>
<dbReference type="InterPro" id="IPR009241">
    <property type="entry name" value="HigB-like"/>
</dbReference>
<evidence type="ECO:0000313" key="1">
    <source>
        <dbReference type="EMBL" id="MQT18538.1"/>
    </source>
</evidence>
<protein>
    <submittedName>
        <fullName evidence="1">Type II toxin-antitoxin system RelE/ParE family toxin</fullName>
    </submittedName>
</protein>
<gene>
    <name evidence="1" type="ORF">F3168_14885</name>
</gene>
<sequence>MVMDVPQRIEVVFYRSMSGNEPVREWLIDLPEANRRAVGQDLQRVQYRWPVGMPLVRPMGKGLFEVRTPLPDGTTARVLFCFHGGEIYALHAFIKKAQKTPAPDLETARKRQKEVENG</sequence>
<dbReference type="AlphaFoldDB" id="A0A7C9GWX3"/>
<dbReference type="EMBL" id="WIOL01000007">
    <property type="protein sequence ID" value="MQT18538.1"/>
    <property type="molecule type" value="Genomic_DNA"/>
</dbReference>
<name>A0A7C9GWX3_9SPHN</name>
<evidence type="ECO:0000313" key="2">
    <source>
        <dbReference type="Proteomes" id="UP000481327"/>
    </source>
</evidence>
<organism evidence="1 2">
    <name type="scientific">Sandarakinorhabdus fusca</name>
    <dbReference type="NCBI Taxonomy" id="1439888"/>
    <lineage>
        <taxon>Bacteria</taxon>
        <taxon>Pseudomonadati</taxon>
        <taxon>Pseudomonadota</taxon>
        <taxon>Alphaproteobacteria</taxon>
        <taxon>Sphingomonadales</taxon>
        <taxon>Sphingosinicellaceae</taxon>
        <taxon>Sandarakinorhabdus</taxon>
    </lineage>
</organism>
<keyword evidence="2" id="KW-1185">Reference proteome</keyword>
<dbReference type="Pfam" id="PF05973">
    <property type="entry name" value="Gp49"/>
    <property type="match status" value="1"/>
</dbReference>
<accession>A0A7C9GWX3</accession>
<comment type="caution">
    <text evidence="1">The sequence shown here is derived from an EMBL/GenBank/DDBJ whole genome shotgun (WGS) entry which is preliminary data.</text>
</comment>
<reference evidence="1 2" key="1">
    <citation type="submission" date="2019-09" db="EMBL/GenBank/DDBJ databases">
        <title>Polymorphobacter sp. isolated from a lake in China.</title>
        <authorList>
            <person name="Liu Z."/>
        </authorList>
    </citation>
    <scope>NUCLEOTIDE SEQUENCE [LARGE SCALE GENOMIC DNA]</scope>
    <source>
        <strain evidence="1 2">D40P</strain>
    </source>
</reference>